<reference evidence="7" key="1">
    <citation type="submission" date="2020-11" db="EMBL/GenBank/DDBJ databases">
        <title>Bacterial whole genome sequence for Caenimonas sp. DR4.4.</title>
        <authorList>
            <person name="Le V."/>
            <person name="Ko S.-R."/>
            <person name="Ahn C.-Y."/>
            <person name="Oh H.-M."/>
        </authorList>
    </citation>
    <scope>NUCLEOTIDE SEQUENCE</scope>
    <source>
        <strain evidence="7">DR4.4</strain>
    </source>
</reference>
<keyword evidence="3" id="KW-0813">Transport</keyword>
<keyword evidence="8" id="KW-1185">Reference proteome</keyword>
<dbReference type="PANTHER" id="PTHR30290">
    <property type="entry name" value="PERIPLASMIC BINDING COMPONENT OF ABC TRANSPORTER"/>
    <property type="match status" value="1"/>
</dbReference>
<dbReference type="AlphaFoldDB" id="A0A931H3I5"/>
<sequence>MFVTTKTIARATALLALAGALLLPATRAAAAPEKVLRYAFPVAETGFDPAQLNDLYSRIITANIFNALYGYDYLARPAKVRPVLADGMPEISPDFRTFTVRMRKGIYFADDPAFGGKRREVTAADIVYSYKRIMDPASKSPLVSGLEEEKILGLAELRKKAQAGDAKFDYDSEIEGMRALDRYTVQFKLGEARPRFLFTLADPGIMGAVAREVVEKYGDAIMEHPVGTGPFMLKEWRRSSKITLVRNPGYRDEFYDAQPAPGDAAAQAIYAKLKGRKLPMIDRVEISIIDDPQPRWLSFLNGEYDMIERLPENFATHAIPNNKLAPNLAKLGIQMERVPLSDIRMIYFSMLNPVVGGYTPEKVALRRAVGLAMSGEQEARLAMRGQAMVAQGFVMPNTSSFDPDYRSEMGTYDVAKAKALLDMFGYTDKDGDGWRELPDGKPLVLVYDTLSAADYRERDEVMKKNLDAIGIKLELRIGKWPEQLRNSRAGKLMMWGYGLSASSPDSAGVLALGYSGSFGQQNHSRFKNDKFDELYRKQAVMPDGPERDRVIREAGRIMTAYMPIKVRVHRIGTDMMQPWLVGYKRHPNAREFWQYVDIDTDKLPKKK</sequence>
<dbReference type="Pfam" id="PF00496">
    <property type="entry name" value="SBP_bac_5"/>
    <property type="match status" value="1"/>
</dbReference>
<dbReference type="InterPro" id="IPR039424">
    <property type="entry name" value="SBP_5"/>
</dbReference>
<feature type="signal peptide" evidence="5">
    <location>
        <begin position="1"/>
        <end position="30"/>
    </location>
</feature>
<dbReference type="GO" id="GO:1904680">
    <property type="term" value="F:peptide transmembrane transporter activity"/>
    <property type="evidence" value="ECO:0007669"/>
    <property type="project" value="TreeGrafter"/>
</dbReference>
<dbReference type="InterPro" id="IPR000914">
    <property type="entry name" value="SBP_5_dom"/>
</dbReference>
<evidence type="ECO:0000256" key="5">
    <source>
        <dbReference type="SAM" id="SignalP"/>
    </source>
</evidence>
<evidence type="ECO:0000259" key="6">
    <source>
        <dbReference type="Pfam" id="PF00496"/>
    </source>
</evidence>
<feature type="domain" description="Solute-binding protein family 5" evidence="6">
    <location>
        <begin position="79"/>
        <end position="517"/>
    </location>
</feature>
<dbReference type="GO" id="GO:0015833">
    <property type="term" value="P:peptide transport"/>
    <property type="evidence" value="ECO:0007669"/>
    <property type="project" value="TreeGrafter"/>
</dbReference>
<evidence type="ECO:0000256" key="3">
    <source>
        <dbReference type="ARBA" id="ARBA00022448"/>
    </source>
</evidence>
<dbReference type="GO" id="GO:0030288">
    <property type="term" value="C:outer membrane-bounded periplasmic space"/>
    <property type="evidence" value="ECO:0007669"/>
    <property type="project" value="UniProtKB-ARBA"/>
</dbReference>
<comment type="caution">
    <text evidence="7">The sequence shown here is derived from an EMBL/GenBank/DDBJ whole genome shotgun (WGS) entry which is preliminary data.</text>
</comment>
<dbReference type="Proteomes" id="UP000651050">
    <property type="component" value="Unassembled WGS sequence"/>
</dbReference>
<gene>
    <name evidence="7" type="ORF">I5803_07830</name>
</gene>
<dbReference type="InterPro" id="IPR030678">
    <property type="entry name" value="Peptide/Ni-bd"/>
</dbReference>
<evidence type="ECO:0000256" key="4">
    <source>
        <dbReference type="ARBA" id="ARBA00022729"/>
    </source>
</evidence>
<comment type="similarity">
    <text evidence="2">Belongs to the bacterial solute-binding protein 5 family.</text>
</comment>
<comment type="subcellular location">
    <subcellularLocation>
        <location evidence="1">Cell envelope</location>
    </subcellularLocation>
</comment>
<evidence type="ECO:0000313" key="8">
    <source>
        <dbReference type="Proteomes" id="UP000651050"/>
    </source>
</evidence>
<feature type="chain" id="PRO_5037848396" evidence="5">
    <location>
        <begin position="31"/>
        <end position="607"/>
    </location>
</feature>
<protein>
    <submittedName>
        <fullName evidence="7">Bicyclomycin resistance protein</fullName>
    </submittedName>
</protein>
<organism evidence="7 8">
    <name type="scientific">Caenimonas aquaedulcis</name>
    <dbReference type="NCBI Taxonomy" id="2793270"/>
    <lineage>
        <taxon>Bacteria</taxon>
        <taxon>Pseudomonadati</taxon>
        <taxon>Pseudomonadota</taxon>
        <taxon>Betaproteobacteria</taxon>
        <taxon>Burkholderiales</taxon>
        <taxon>Comamonadaceae</taxon>
        <taxon>Caenimonas</taxon>
    </lineage>
</organism>
<name>A0A931H3I5_9BURK</name>
<evidence type="ECO:0000256" key="1">
    <source>
        <dbReference type="ARBA" id="ARBA00004196"/>
    </source>
</evidence>
<dbReference type="GO" id="GO:0043190">
    <property type="term" value="C:ATP-binding cassette (ABC) transporter complex"/>
    <property type="evidence" value="ECO:0007669"/>
    <property type="project" value="InterPro"/>
</dbReference>
<proteinExistence type="inferred from homology"/>
<accession>A0A931H3I5</accession>
<dbReference type="PIRSF" id="PIRSF002741">
    <property type="entry name" value="MppA"/>
    <property type="match status" value="1"/>
</dbReference>
<dbReference type="Gene3D" id="3.10.105.10">
    <property type="entry name" value="Dipeptide-binding Protein, Domain 3"/>
    <property type="match status" value="1"/>
</dbReference>
<keyword evidence="4 5" id="KW-0732">Signal</keyword>
<evidence type="ECO:0000313" key="7">
    <source>
        <dbReference type="EMBL" id="MBG9387925.1"/>
    </source>
</evidence>
<dbReference type="SUPFAM" id="SSF53850">
    <property type="entry name" value="Periplasmic binding protein-like II"/>
    <property type="match status" value="1"/>
</dbReference>
<dbReference type="EMBL" id="JADWYS010000001">
    <property type="protein sequence ID" value="MBG9387925.1"/>
    <property type="molecule type" value="Genomic_DNA"/>
</dbReference>
<evidence type="ECO:0000256" key="2">
    <source>
        <dbReference type="ARBA" id="ARBA00005695"/>
    </source>
</evidence>
<dbReference type="PANTHER" id="PTHR30290:SF10">
    <property type="entry name" value="PERIPLASMIC OLIGOPEPTIDE-BINDING PROTEIN-RELATED"/>
    <property type="match status" value="1"/>
</dbReference>
<dbReference type="Gene3D" id="3.40.190.10">
    <property type="entry name" value="Periplasmic binding protein-like II"/>
    <property type="match status" value="1"/>
</dbReference>